<keyword evidence="4" id="KW-0732">Signal</keyword>
<dbReference type="InterPro" id="IPR052953">
    <property type="entry name" value="Ser-rich/MCO-related"/>
</dbReference>
<gene>
    <name evidence="6" type="ORF">BDZ94DRAFT_1208895</name>
</gene>
<protein>
    <submittedName>
        <fullName evidence="6">Cupredoxin</fullName>
    </submittedName>
</protein>
<feature type="region of interest" description="Disordered" evidence="3">
    <location>
        <begin position="137"/>
        <end position="178"/>
    </location>
</feature>
<keyword evidence="1" id="KW-0479">Metal-binding</keyword>
<keyword evidence="2" id="KW-0186">Copper</keyword>
<dbReference type="Pfam" id="PF00127">
    <property type="entry name" value="Copper-bind"/>
    <property type="match status" value="1"/>
</dbReference>
<dbReference type="AlphaFoldDB" id="A0A9P5YGQ5"/>
<feature type="compositionally biased region" description="Low complexity" evidence="3">
    <location>
        <begin position="137"/>
        <end position="168"/>
    </location>
</feature>
<sequence length="199" mass="20406">MRFFAVAAATLVSVAYAERITVTVGENNGLTYSPESVTAKVGDTIAFRFMSKNHTVTQSTFVKPCEAMTAPTAGIDSGFQPVPAGATEFPEWSFTVDDESTPFWFFCNQAPHCSRGMVFAVNPTAEKTFTAFKATAVGAPADGSPTGTTPGNGTNGPSGSDSGTPGSSETDAPNNGAGMLSGSKTVMLSVIGLVAGLVL</sequence>
<evidence type="ECO:0000256" key="3">
    <source>
        <dbReference type="SAM" id="MobiDB-lite"/>
    </source>
</evidence>
<feature type="chain" id="PRO_5040224422" evidence="4">
    <location>
        <begin position="18"/>
        <end position="199"/>
    </location>
</feature>
<evidence type="ECO:0000313" key="7">
    <source>
        <dbReference type="Proteomes" id="UP000807353"/>
    </source>
</evidence>
<evidence type="ECO:0000259" key="5">
    <source>
        <dbReference type="Pfam" id="PF00127"/>
    </source>
</evidence>
<dbReference type="PANTHER" id="PTHR34883">
    <property type="entry name" value="SERINE-RICH PROTEIN, PUTATIVE-RELATED-RELATED"/>
    <property type="match status" value="1"/>
</dbReference>
<dbReference type="OrthoDB" id="1921208at2759"/>
<dbReference type="Gene3D" id="2.60.40.420">
    <property type="entry name" value="Cupredoxins - blue copper proteins"/>
    <property type="match status" value="1"/>
</dbReference>
<dbReference type="GO" id="GO:0009055">
    <property type="term" value="F:electron transfer activity"/>
    <property type="evidence" value="ECO:0007669"/>
    <property type="project" value="InterPro"/>
</dbReference>
<proteinExistence type="predicted"/>
<feature type="signal peptide" evidence="4">
    <location>
        <begin position="1"/>
        <end position="17"/>
    </location>
</feature>
<dbReference type="CDD" id="cd00920">
    <property type="entry name" value="Cupredoxin"/>
    <property type="match status" value="1"/>
</dbReference>
<reference evidence="6" key="1">
    <citation type="submission" date="2020-11" db="EMBL/GenBank/DDBJ databases">
        <authorList>
            <consortium name="DOE Joint Genome Institute"/>
            <person name="Ahrendt S."/>
            <person name="Riley R."/>
            <person name="Andreopoulos W."/>
            <person name="Labutti K."/>
            <person name="Pangilinan J."/>
            <person name="Ruiz-Duenas F.J."/>
            <person name="Barrasa J.M."/>
            <person name="Sanchez-Garcia M."/>
            <person name="Camarero S."/>
            <person name="Miyauchi S."/>
            <person name="Serrano A."/>
            <person name="Linde D."/>
            <person name="Babiker R."/>
            <person name="Drula E."/>
            <person name="Ayuso-Fernandez I."/>
            <person name="Pacheco R."/>
            <person name="Padilla G."/>
            <person name="Ferreira P."/>
            <person name="Barriuso J."/>
            <person name="Kellner H."/>
            <person name="Castanera R."/>
            <person name="Alfaro M."/>
            <person name="Ramirez L."/>
            <person name="Pisabarro A.G."/>
            <person name="Kuo A."/>
            <person name="Tritt A."/>
            <person name="Lipzen A."/>
            <person name="He G."/>
            <person name="Yan M."/>
            <person name="Ng V."/>
            <person name="Cullen D."/>
            <person name="Martin F."/>
            <person name="Rosso M.-N."/>
            <person name="Henrissat B."/>
            <person name="Hibbett D."/>
            <person name="Martinez A.T."/>
            <person name="Grigoriev I.V."/>
        </authorList>
    </citation>
    <scope>NUCLEOTIDE SEQUENCE</scope>
    <source>
        <strain evidence="6">CBS 247.69</strain>
    </source>
</reference>
<comment type="caution">
    <text evidence="6">The sequence shown here is derived from an EMBL/GenBank/DDBJ whole genome shotgun (WGS) entry which is preliminary data.</text>
</comment>
<feature type="domain" description="Blue (type 1) copper" evidence="5">
    <location>
        <begin position="23"/>
        <end position="121"/>
    </location>
</feature>
<organism evidence="6 7">
    <name type="scientific">Collybia nuda</name>
    <dbReference type="NCBI Taxonomy" id="64659"/>
    <lineage>
        <taxon>Eukaryota</taxon>
        <taxon>Fungi</taxon>
        <taxon>Dikarya</taxon>
        <taxon>Basidiomycota</taxon>
        <taxon>Agaricomycotina</taxon>
        <taxon>Agaricomycetes</taxon>
        <taxon>Agaricomycetidae</taxon>
        <taxon>Agaricales</taxon>
        <taxon>Tricholomatineae</taxon>
        <taxon>Clitocybaceae</taxon>
        <taxon>Collybia</taxon>
    </lineage>
</organism>
<dbReference type="GO" id="GO:0005507">
    <property type="term" value="F:copper ion binding"/>
    <property type="evidence" value="ECO:0007669"/>
    <property type="project" value="InterPro"/>
</dbReference>
<keyword evidence="7" id="KW-1185">Reference proteome</keyword>
<dbReference type="EMBL" id="MU150232">
    <property type="protein sequence ID" value="KAF9468642.1"/>
    <property type="molecule type" value="Genomic_DNA"/>
</dbReference>
<accession>A0A9P5YGQ5</accession>
<dbReference type="Proteomes" id="UP000807353">
    <property type="component" value="Unassembled WGS sequence"/>
</dbReference>
<dbReference type="PANTHER" id="PTHR34883:SF4">
    <property type="entry name" value="CUPREDOXIN"/>
    <property type="match status" value="1"/>
</dbReference>
<evidence type="ECO:0000256" key="2">
    <source>
        <dbReference type="ARBA" id="ARBA00023008"/>
    </source>
</evidence>
<evidence type="ECO:0000313" key="6">
    <source>
        <dbReference type="EMBL" id="KAF9468642.1"/>
    </source>
</evidence>
<name>A0A9P5YGQ5_9AGAR</name>
<dbReference type="InterPro" id="IPR008972">
    <property type="entry name" value="Cupredoxin"/>
</dbReference>
<dbReference type="SUPFAM" id="SSF49503">
    <property type="entry name" value="Cupredoxins"/>
    <property type="match status" value="1"/>
</dbReference>
<evidence type="ECO:0000256" key="4">
    <source>
        <dbReference type="SAM" id="SignalP"/>
    </source>
</evidence>
<evidence type="ECO:0000256" key="1">
    <source>
        <dbReference type="ARBA" id="ARBA00022723"/>
    </source>
</evidence>
<dbReference type="InterPro" id="IPR000923">
    <property type="entry name" value="BlueCu_1"/>
</dbReference>